<dbReference type="EMBL" id="JAPCID010000003">
    <property type="protein sequence ID" value="MDA0136397.1"/>
    <property type="molecule type" value="Genomic_DNA"/>
</dbReference>
<dbReference type="Gene3D" id="3.10.450.540">
    <property type="match status" value="2"/>
</dbReference>
<evidence type="ECO:0000313" key="2">
    <source>
        <dbReference type="Proteomes" id="UP001147700"/>
    </source>
</evidence>
<name>A0ABT4RD01_9ACTN</name>
<accession>A0ABT4RD01</accession>
<proteinExistence type="predicted"/>
<comment type="caution">
    <text evidence="1">The sequence shown here is derived from an EMBL/GenBank/DDBJ whole genome shotgun (WGS) entry which is preliminary data.</text>
</comment>
<protein>
    <submittedName>
        <fullName evidence="1">Conjugal transfer protein</fullName>
    </submittedName>
</protein>
<reference evidence="1" key="1">
    <citation type="submission" date="2022-10" db="EMBL/GenBank/DDBJ databases">
        <title>The WGS of Solirubrobacter sp. CPCC 204708.</title>
        <authorList>
            <person name="Jiang Z."/>
        </authorList>
    </citation>
    <scope>NUCLEOTIDE SEQUENCE</scope>
    <source>
        <strain evidence="1">CPCC 204708</strain>
    </source>
</reference>
<keyword evidence="2" id="KW-1185">Reference proteome</keyword>
<organism evidence="1 2">
    <name type="scientific">Solirubrobacter deserti</name>
    <dbReference type="NCBI Taxonomy" id="2282478"/>
    <lineage>
        <taxon>Bacteria</taxon>
        <taxon>Bacillati</taxon>
        <taxon>Actinomycetota</taxon>
        <taxon>Thermoleophilia</taxon>
        <taxon>Solirubrobacterales</taxon>
        <taxon>Solirubrobacteraceae</taxon>
        <taxon>Solirubrobacter</taxon>
    </lineage>
</organism>
<dbReference type="CDD" id="cd16428">
    <property type="entry name" value="TcpC_C"/>
    <property type="match status" value="1"/>
</dbReference>
<dbReference type="Proteomes" id="UP001147700">
    <property type="component" value="Unassembled WGS sequence"/>
</dbReference>
<dbReference type="InterPro" id="IPR024735">
    <property type="entry name" value="TcpC"/>
</dbReference>
<dbReference type="Pfam" id="PF12642">
    <property type="entry name" value="TpcC"/>
    <property type="match status" value="1"/>
</dbReference>
<dbReference type="RefSeq" id="WP_202955450.1">
    <property type="nucleotide sequence ID" value="NZ_JAPCID010000003.1"/>
</dbReference>
<sequence>MRTPGGLVKRLGRAVLWLLVLVLLLRGVASVMEPRRPGAVAATAKPAVASWPDDEVRAFASDFARAYLTYNAKDPEASESAIRAFVGPELASSVVPEYGEDAPRRAVGSVSVARVLRVDDSRALVTVAAAATGGTRYLTVPVARDARGGLVVSDLPSLAAPPTLASAPQMSGESLPASERAPIEDVVSRFLTAYLAGDAGELSFFTPTGVRIGALAAEHELVDVTSLALVAPAQGRVREVMATVRAKDAATGATYGLRYRLQLVREDRWLVAAVNSSKKAG</sequence>
<dbReference type="CDD" id="cd16386">
    <property type="entry name" value="TcpC_N"/>
    <property type="match status" value="1"/>
</dbReference>
<gene>
    <name evidence="1" type="ORF">OJ962_02735</name>
</gene>
<dbReference type="InterPro" id="IPR035628">
    <property type="entry name" value="TcpC_C"/>
</dbReference>
<evidence type="ECO:0000313" key="1">
    <source>
        <dbReference type="EMBL" id="MDA0136397.1"/>
    </source>
</evidence>